<protein>
    <submittedName>
        <fullName evidence="6">O-methyltransferase asqD</fullName>
    </submittedName>
</protein>
<dbReference type="OrthoDB" id="1535081at2759"/>
<keyword evidence="1 6" id="KW-0489">Methyltransferase</keyword>
<dbReference type="Gene3D" id="3.40.50.150">
    <property type="entry name" value="Vaccinia Virus protein VP39"/>
    <property type="match status" value="1"/>
</dbReference>
<organism evidence="6 7">
    <name type="scientific">Pseudocercospora fuligena</name>
    <dbReference type="NCBI Taxonomy" id="685502"/>
    <lineage>
        <taxon>Eukaryota</taxon>
        <taxon>Fungi</taxon>
        <taxon>Dikarya</taxon>
        <taxon>Ascomycota</taxon>
        <taxon>Pezizomycotina</taxon>
        <taxon>Dothideomycetes</taxon>
        <taxon>Dothideomycetidae</taxon>
        <taxon>Mycosphaerellales</taxon>
        <taxon>Mycosphaerellaceae</taxon>
        <taxon>Pseudocercospora</taxon>
    </lineage>
</organism>
<dbReference type="PANTHER" id="PTHR43712">
    <property type="entry name" value="PUTATIVE (AFU_ORTHOLOGUE AFUA_4G14580)-RELATED"/>
    <property type="match status" value="1"/>
</dbReference>
<reference evidence="6" key="1">
    <citation type="submission" date="2020-04" db="EMBL/GenBank/DDBJ databases">
        <title>Draft genome resource of the tomato pathogen Pseudocercospora fuligena.</title>
        <authorList>
            <person name="Zaccaron A."/>
        </authorList>
    </citation>
    <scope>NUCLEOTIDE SEQUENCE</scope>
    <source>
        <strain evidence="6">PF001</strain>
    </source>
</reference>
<evidence type="ECO:0000256" key="1">
    <source>
        <dbReference type="ARBA" id="ARBA00022603"/>
    </source>
</evidence>
<feature type="domain" description="O-methyltransferase C-terminal" evidence="4">
    <location>
        <begin position="270"/>
        <end position="416"/>
    </location>
</feature>
<comment type="caution">
    <text evidence="6">The sequence shown here is derived from an EMBL/GenBank/DDBJ whole genome shotgun (WGS) entry which is preliminary data.</text>
</comment>
<accession>A0A8H6RKR2</accession>
<dbReference type="InterPro" id="IPR029063">
    <property type="entry name" value="SAM-dependent_MTases_sf"/>
</dbReference>
<evidence type="ECO:0000259" key="5">
    <source>
        <dbReference type="Pfam" id="PF08100"/>
    </source>
</evidence>
<dbReference type="InterPro" id="IPR012967">
    <property type="entry name" value="COMT_dimerisation"/>
</dbReference>
<dbReference type="Proteomes" id="UP000660729">
    <property type="component" value="Unassembled WGS sequence"/>
</dbReference>
<dbReference type="Pfam" id="PF08100">
    <property type="entry name" value="Dimerisation"/>
    <property type="match status" value="1"/>
</dbReference>
<dbReference type="InterPro" id="IPR036390">
    <property type="entry name" value="WH_DNA-bd_sf"/>
</dbReference>
<evidence type="ECO:0000256" key="2">
    <source>
        <dbReference type="ARBA" id="ARBA00022679"/>
    </source>
</evidence>
<keyword evidence="7" id="KW-1185">Reference proteome</keyword>
<gene>
    <name evidence="6" type="ORF">HII31_05729</name>
</gene>
<dbReference type="InterPro" id="IPR016461">
    <property type="entry name" value="COMT-like"/>
</dbReference>
<dbReference type="EMBL" id="JABCIY010000101">
    <property type="protein sequence ID" value="KAF7192918.1"/>
    <property type="molecule type" value="Genomic_DNA"/>
</dbReference>
<dbReference type="Gene3D" id="1.10.10.10">
    <property type="entry name" value="Winged helix-like DNA-binding domain superfamily/Winged helix DNA-binding domain"/>
    <property type="match status" value="1"/>
</dbReference>
<keyword evidence="3" id="KW-0949">S-adenosyl-L-methionine</keyword>
<dbReference type="GO" id="GO:0008171">
    <property type="term" value="F:O-methyltransferase activity"/>
    <property type="evidence" value="ECO:0007669"/>
    <property type="project" value="InterPro"/>
</dbReference>
<feature type="domain" description="O-methyltransferase dimerisation" evidence="5">
    <location>
        <begin position="92"/>
        <end position="165"/>
    </location>
</feature>
<evidence type="ECO:0000313" key="6">
    <source>
        <dbReference type="EMBL" id="KAF7192918.1"/>
    </source>
</evidence>
<name>A0A8H6RKR2_9PEZI</name>
<evidence type="ECO:0000313" key="7">
    <source>
        <dbReference type="Proteomes" id="UP000660729"/>
    </source>
</evidence>
<keyword evidence="2 6" id="KW-0808">Transferase</keyword>
<evidence type="ECO:0000256" key="3">
    <source>
        <dbReference type="ARBA" id="ARBA00022691"/>
    </source>
</evidence>
<sequence>MAAKTLEIRPALSLLDDASKAKDTVTITTVELEPESEVVEIVPKGRDAVAITQELQQLSAAIAQHDEQAQAQALSLARELTATLTNPPDRAMEIIFTPFVSSAVQSAVRMGIFEVLAKRQGCTMATSEVAKSCAAEELLVGRILRLLAGMQFVQEDSRGSWKANETTQVMASPAMAAGHRFVWDIQMEGTIKSPQYLEESGFVGPTEPTNGFIQYANRTKLDVFEYMAKVRPDRLRDFHLFMGNTGTGPYWVDWFPVQEQLLAGYDGQSPLLVDLGGGKGHDILSFANNFPSAPDQLILQDIEPALATISVSDRDPRITYMAQDFFAPNQVVGARTYFLHHIFHDWSDKYALKILSHLRHAMKPGYSKLLIHDLILPDEGTSQYLAAWDMVMMTFNAGIERSRQQWEALLQKAGFRIEGFWFGQQGDQGDGILQAVVDVQ</sequence>
<dbReference type="SUPFAM" id="SSF46785">
    <property type="entry name" value="Winged helix' DNA-binding domain"/>
    <property type="match status" value="1"/>
</dbReference>
<dbReference type="InterPro" id="IPR036388">
    <property type="entry name" value="WH-like_DNA-bd_sf"/>
</dbReference>
<proteinExistence type="predicted"/>
<dbReference type="Pfam" id="PF00891">
    <property type="entry name" value="Methyltransf_2"/>
    <property type="match status" value="1"/>
</dbReference>
<dbReference type="InterPro" id="IPR001077">
    <property type="entry name" value="COMT_C"/>
</dbReference>
<dbReference type="PANTHER" id="PTHR43712:SF1">
    <property type="entry name" value="HYPOTHETICAL O-METHYLTRANSFERASE (EUROFUNG)-RELATED"/>
    <property type="match status" value="1"/>
</dbReference>
<evidence type="ECO:0000259" key="4">
    <source>
        <dbReference type="Pfam" id="PF00891"/>
    </source>
</evidence>
<dbReference type="AlphaFoldDB" id="A0A8H6RKR2"/>
<dbReference type="GO" id="GO:0032259">
    <property type="term" value="P:methylation"/>
    <property type="evidence" value="ECO:0007669"/>
    <property type="project" value="UniProtKB-KW"/>
</dbReference>
<dbReference type="SUPFAM" id="SSF53335">
    <property type="entry name" value="S-adenosyl-L-methionine-dependent methyltransferases"/>
    <property type="match status" value="1"/>
</dbReference>
<dbReference type="GO" id="GO:0046983">
    <property type="term" value="F:protein dimerization activity"/>
    <property type="evidence" value="ECO:0007669"/>
    <property type="project" value="InterPro"/>
</dbReference>
<dbReference type="PROSITE" id="PS51683">
    <property type="entry name" value="SAM_OMT_II"/>
    <property type="match status" value="1"/>
</dbReference>